<comment type="caution">
    <text evidence="2">The sequence shown here is derived from an EMBL/GenBank/DDBJ whole genome shotgun (WGS) entry which is preliminary data.</text>
</comment>
<sequence length="54" mass="5685">MGKACNTILGIGLAGAIVGMHVYMLMDAGSRCNVKEDVMDAVEEIKKAAEKLTS</sequence>
<name>A0A926IAB3_9FIRM</name>
<accession>A0A926IAB3</accession>
<keyword evidence="1" id="KW-0812">Transmembrane</keyword>
<dbReference type="RefSeq" id="WP_177270532.1">
    <property type="nucleotide sequence ID" value="NZ_JACRTA010000003.1"/>
</dbReference>
<dbReference type="Proteomes" id="UP000610862">
    <property type="component" value="Unassembled WGS sequence"/>
</dbReference>
<reference evidence="2" key="1">
    <citation type="submission" date="2020-08" db="EMBL/GenBank/DDBJ databases">
        <title>Genome public.</title>
        <authorList>
            <person name="Liu C."/>
            <person name="Sun Q."/>
        </authorList>
    </citation>
    <scope>NUCLEOTIDE SEQUENCE</scope>
    <source>
        <strain evidence="2">NSJ-24</strain>
    </source>
</reference>
<proteinExistence type="predicted"/>
<evidence type="ECO:0000313" key="2">
    <source>
        <dbReference type="EMBL" id="MBC8568965.1"/>
    </source>
</evidence>
<dbReference type="EMBL" id="JACRTA010000003">
    <property type="protein sequence ID" value="MBC8568965.1"/>
    <property type="molecule type" value="Genomic_DNA"/>
</dbReference>
<dbReference type="AlphaFoldDB" id="A0A926IAB3"/>
<gene>
    <name evidence="2" type="ORF">H8692_09370</name>
</gene>
<feature type="transmembrane region" description="Helical" evidence="1">
    <location>
        <begin position="7"/>
        <end position="26"/>
    </location>
</feature>
<evidence type="ECO:0000256" key="1">
    <source>
        <dbReference type="SAM" id="Phobius"/>
    </source>
</evidence>
<organism evidence="2 3">
    <name type="scientific">Lentihominibacter hominis</name>
    <dbReference type="NCBI Taxonomy" id="2763645"/>
    <lineage>
        <taxon>Bacteria</taxon>
        <taxon>Bacillati</taxon>
        <taxon>Bacillota</taxon>
        <taxon>Clostridia</taxon>
        <taxon>Peptostreptococcales</taxon>
        <taxon>Anaerovoracaceae</taxon>
        <taxon>Lentihominibacter</taxon>
    </lineage>
</organism>
<keyword evidence="1" id="KW-0472">Membrane</keyword>
<evidence type="ECO:0000313" key="3">
    <source>
        <dbReference type="Proteomes" id="UP000610862"/>
    </source>
</evidence>
<protein>
    <submittedName>
        <fullName evidence="2">Uncharacterized protein</fullName>
    </submittedName>
</protein>
<keyword evidence="1" id="KW-1133">Transmembrane helix</keyword>
<keyword evidence="3" id="KW-1185">Reference proteome</keyword>